<feature type="transmembrane region" description="Helical" evidence="7">
    <location>
        <begin position="238"/>
        <end position="258"/>
    </location>
</feature>
<keyword evidence="3" id="KW-1003">Cell membrane</keyword>
<feature type="transmembrane region" description="Helical" evidence="7">
    <location>
        <begin position="37"/>
        <end position="57"/>
    </location>
</feature>
<reference evidence="9 10" key="1">
    <citation type="submission" date="2019-09" db="EMBL/GenBank/DDBJ databases">
        <title>In-depth cultivation of the pig gut microbiome towards novel bacterial diversity and tailored functional studies.</title>
        <authorList>
            <person name="Wylensek D."/>
            <person name="Hitch T.C.A."/>
            <person name="Clavel T."/>
        </authorList>
    </citation>
    <scope>NUCLEOTIDE SEQUENCE [LARGE SCALE GENOMIC DNA]</scope>
    <source>
        <strain evidence="9 10">WCA3-693-APC-4?</strain>
    </source>
</reference>
<evidence type="ECO:0000313" key="9">
    <source>
        <dbReference type="EMBL" id="MSU02088.1"/>
    </source>
</evidence>
<evidence type="ECO:0000256" key="6">
    <source>
        <dbReference type="ARBA" id="ARBA00023136"/>
    </source>
</evidence>
<dbReference type="EMBL" id="VUNQ01000024">
    <property type="protein sequence ID" value="MSU02088.1"/>
    <property type="molecule type" value="Genomic_DNA"/>
</dbReference>
<gene>
    <name evidence="9" type="ORF">FYJ83_11460</name>
</gene>
<accession>A0A6N7Y0R6</accession>
<keyword evidence="4 7" id="KW-0812">Transmembrane</keyword>
<dbReference type="InterPro" id="IPR051258">
    <property type="entry name" value="Diverse_Substrate_Transporter"/>
</dbReference>
<evidence type="ECO:0000256" key="2">
    <source>
        <dbReference type="ARBA" id="ARBA00007362"/>
    </source>
</evidence>
<feature type="domain" description="EamA" evidence="8">
    <location>
        <begin position="9"/>
        <end position="138"/>
    </location>
</feature>
<comment type="subcellular location">
    <subcellularLocation>
        <location evidence="1">Cell membrane</location>
        <topology evidence="1">Multi-pass membrane protein</topology>
    </subcellularLocation>
</comment>
<keyword evidence="5 7" id="KW-1133">Transmembrane helix</keyword>
<evidence type="ECO:0000256" key="3">
    <source>
        <dbReference type="ARBA" id="ARBA00022475"/>
    </source>
</evidence>
<evidence type="ECO:0000256" key="1">
    <source>
        <dbReference type="ARBA" id="ARBA00004651"/>
    </source>
</evidence>
<feature type="transmembrane region" description="Helical" evidence="7">
    <location>
        <begin position="209"/>
        <end position="226"/>
    </location>
</feature>
<evidence type="ECO:0000256" key="4">
    <source>
        <dbReference type="ARBA" id="ARBA00022692"/>
    </source>
</evidence>
<keyword evidence="6 7" id="KW-0472">Membrane</keyword>
<proteinExistence type="inferred from homology"/>
<evidence type="ECO:0000256" key="5">
    <source>
        <dbReference type="ARBA" id="ARBA00022989"/>
    </source>
</evidence>
<dbReference type="InterPro" id="IPR000620">
    <property type="entry name" value="EamA_dom"/>
</dbReference>
<dbReference type="PANTHER" id="PTHR42920:SF5">
    <property type="entry name" value="EAMA DOMAIN-CONTAINING PROTEIN"/>
    <property type="match status" value="1"/>
</dbReference>
<evidence type="ECO:0000259" key="8">
    <source>
        <dbReference type="Pfam" id="PF00892"/>
    </source>
</evidence>
<comment type="caution">
    <text evidence="9">The sequence shown here is derived from an EMBL/GenBank/DDBJ whole genome shotgun (WGS) entry which is preliminary data.</text>
</comment>
<evidence type="ECO:0000313" key="10">
    <source>
        <dbReference type="Proteomes" id="UP000469523"/>
    </source>
</evidence>
<feature type="transmembrane region" description="Helical" evidence="7">
    <location>
        <begin position="121"/>
        <end position="139"/>
    </location>
</feature>
<dbReference type="RefSeq" id="WP_154440739.1">
    <property type="nucleotide sequence ID" value="NZ_VUNQ01000024.1"/>
</dbReference>
<feature type="transmembrane region" description="Helical" evidence="7">
    <location>
        <begin position="96"/>
        <end position="114"/>
    </location>
</feature>
<evidence type="ECO:0000256" key="7">
    <source>
        <dbReference type="SAM" id="Phobius"/>
    </source>
</evidence>
<feature type="transmembrane region" description="Helical" evidence="7">
    <location>
        <begin position="69"/>
        <end position="90"/>
    </location>
</feature>
<name>A0A6N7Y0R6_9FIRM</name>
<dbReference type="PANTHER" id="PTHR42920">
    <property type="entry name" value="OS03G0707200 PROTEIN-RELATED"/>
    <property type="match status" value="1"/>
</dbReference>
<dbReference type="Proteomes" id="UP000469523">
    <property type="component" value="Unassembled WGS sequence"/>
</dbReference>
<dbReference type="GO" id="GO:0005886">
    <property type="term" value="C:plasma membrane"/>
    <property type="evidence" value="ECO:0007669"/>
    <property type="project" value="UniProtKB-SubCell"/>
</dbReference>
<dbReference type="AlphaFoldDB" id="A0A6N7Y0R6"/>
<feature type="transmembrane region" description="Helical" evidence="7">
    <location>
        <begin position="176"/>
        <end position="197"/>
    </location>
</feature>
<dbReference type="Pfam" id="PF00892">
    <property type="entry name" value="EamA"/>
    <property type="match status" value="2"/>
</dbReference>
<organism evidence="9 10">
    <name type="scientific">Tissierella pigra</name>
    <dbReference type="NCBI Taxonomy" id="2607614"/>
    <lineage>
        <taxon>Bacteria</taxon>
        <taxon>Bacillati</taxon>
        <taxon>Bacillota</taxon>
        <taxon>Tissierellia</taxon>
        <taxon>Tissierellales</taxon>
        <taxon>Tissierellaceae</taxon>
        <taxon>Tissierella</taxon>
    </lineage>
</organism>
<keyword evidence="10" id="KW-1185">Reference proteome</keyword>
<comment type="similarity">
    <text evidence="2">Belongs to the EamA transporter family.</text>
</comment>
<dbReference type="SUPFAM" id="SSF103481">
    <property type="entry name" value="Multidrug resistance efflux transporter EmrE"/>
    <property type="match status" value="2"/>
</dbReference>
<feature type="transmembrane region" description="Helical" evidence="7">
    <location>
        <begin position="7"/>
        <end position="25"/>
    </location>
</feature>
<protein>
    <submittedName>
        <fullName evidence="9">DMT family transporter</fullName>
    </submittedName>
</protein>
<sequence length="294" mass="32644">MEKKKILYADMSLLLVAIIWGSGFVVTKNALDYVTPYYLLFFRFTISTIILSIVFFKNIKNASKQDIKAGIIIGSCLFAAFATQTVGLQYTEAGKQAFITATNVVMVPFIYWIISKKRPDKFDLAAAFLCLIGIGVLSLNKDLSMGYGDLLTLLCAVLFAMHISSTGHFAKESDPYVITIIQFLTAAILSFIFALSFEGTNIKLESNTIFPILYLAIFSTMTAFLMQTVAQKYTSSTHAAIILSLEAVFGSTFSIIFLKEPLTIKFFIGCMAILISVITSETKWEFLRGKKIVE</sequence>
<dbReference type="InterPro" id="IPR037185">
    <property type="entry name" value="EmrE-like"/>
</dbReference>
<feature type="domain" description="EamA" evidence="8">
    <location>
        <begin position="147"/>
        <end position="278"/>
    </location>
</feature>